<name>A0A9N8E039_9STRA</name>
<accession>A0A9N8E039</accession>
<organism evidence="2 3">
    <name type="scientific">Seminavis robusta</name>
    <dbReference type="NCBI Taxonomy" id="568900"/>
    <lineage>
        <taxon>Eukaryota</taxon>
        <taxon>Sar</taxon>
        <taxon>Stramenopiles</taxon>
        <taxon>Ochrophyta</taxon>
        <taxon>Bacillariophyta</taxon>
        <taxon>Bacillariophyceae</taxon>
        <taxon>Bacillariophycidae</taxon>
        <taxon>Naviculales</taxon>
        <taxon>Naviculaceae</taxon>
        <taxon>Seminavis</taxon>
    </lineage>
</organism>
<comment type="caution">
    <text evidence="2">The sequence shown here is derived from an EMBL/GenBank/DDBJ whole genome shotgun (WGS) entry which is preliminary data.</text>
</comment>
<evidence type="ECO:0000313" key="3">
    <source>
        <dbReference type="Proteomes" id="UP001153069"/>
    </source>
</evidence>
<dbReference type="EMBL" id="CAICTM010000415">
    <property type="protein sequence ID" value="CAB9510031.1"/>
    <property type="molecule type" value="Genomic_DNA"/>
</dbReference>
<sequence length="156" mass="17910">MNNQLVMAILNRSKSAEEDIEAMLEIDVDELEEAMAGLDSFNLEELLRLMGIDSEPHEENTEDAPTETPTVRKEETPTVRKHVVVSERRPSKKSDQHGRFQDDILWRLQKQLKETKAAYTPYTYGRNGLTVEEHADYDDNEMSCSNLSLGMDSSRY</sequence>
<feature type="compositionally biased region" description="Basic and acidic residues" evidence="1">
    <location>
        <begin position="70"/>
        <end position="100"/>
    </location>
</feature>
<dbReference type="Proteomes" id="UP001153069">
    <property type="component" value="Unassembled WGS sequence"/>
</dbReference>
<gene>
    <name evidence="2" type="ORF">SEMRO_416_G138600.1</name>
</gene>
<protein>
    <submittedName>
        <fullName evidence="2">Uncharacterized protein</fullName>
    </submittedName>
</protein>
<proteinExistence type="predicted"/>
<keyword evidence="3" id="KW-1185">Reference proteome</keyword>
<evidence type="ECO:0000313" key="2">
    <source>
        <dbReference type="EMBL" id="CAB9510031.1"/>
    </source>
</evidence>
<evidence type="ECO:0000256" key="1">
    <source>
        <dbReference type="SAM" id="MobiDB-lite"/>
    </source>
</evidence>
<dbReference type="AlphaFoldDB" id="A0A9N8E039"/>
<reference evidence="2" key="1">
    <citation type="submission" date="2020-06" db="EMBL/GenBank/DDBJ databases">
        <authorList>
            <consortium name="Plant Systems Biology data submission"/>
        </authorList>
    </citation>
    <scope>NUCLEOTIDE SEQUENCE</scope>
    <source>
        <strain evidence="2">D6</strain>
    </source>
</reference>
<feature type="region of interest" description="Disordered" evidence="1">
    <location>
        <begin position="53"/>
        <end position="100"/>
    </location>
</feature>